<sequence>VRSIFLRPLSQLFGNCVPESWLWKPCVASEIEKHLYKAVDMNPSRKLTKIAQTGQGSNVCGDDGSKSNVYGKRKQQCVQAKRALERGKRGMPLHQSQLYSEYGYPAVYAATKSRMSAPKVLKRSQ</sequence>
<keyword evidence="2" id="KW-1185">Reference proteome</keyword>
<feature type="non-terminal residue" evidence="1">
    <location>
        <position position="1"/>
    </location>
</feature>
<dbReference type="Proteomes" id="UP000054324">
    <property type="component" value="Unassembled WGS sequence"/>
</dbReference>
<dbReference type="GeneID" id="20326728"/>
<dbReference type="AlphaFoldDB" id="A0A075A381"/>
<protein>
    <submittedName>
        <fullName evidence="1">Uncharacterized protein</fullName>
    </submittedName>
</protein>
<evidence type="ECO:0000313" key="1">
    <source>
        <dbReference type="EMBL" id="KER33821.1"/>
    </source>
</evidence>
<dbReference type="RefSeq" id="XP_009162548.1">
    <property type="nucleotide sequence ID" value="XM_009164284.1"/>
</dbReference>
<gene>
    <name evidence="1" type="ORF">T265_12560</name>
</gene>
<organism evidence="1 2">
    <name type="scientific">Opisthorchis viverrini</name>
    <name type="common">Southeast Asian liver fluke</name>
    <dbReference type="NCBI Taxonomy" id="6198"/>
    <lineage>
        <taxon>Eukaryota</taxon>
        <taxon>Metazoa</taxon>
        <taxon>Spiralia</taxon>
        <taxon>Lophotrochozoa</taxon>
        <taxon>Platyhelminthes</taxon>
        <taxon>Trematoda</taxon>
        <taxon>Digenea</taxon>
        <taxon>Opisthorchiida</taxon>
        <taxon>Opisthorchiata</taxon>
        <taxon>Opisthorchiidae</taxon>
        <taxon>Opisthorchis</taxon>
    </lineage>
</organism>
<reference evidence="1 2" key="1">
    <citation type="submission" date="2013-11" db="EMBL/GenBank/DDBJ databases">
        <title>Opisthorchis viverrini - life in the bile duct.</title>
        <authorList>
            <person name="Young N.D."/>
            <person name="Nagarajan N."/>
            <person name="Lin S.J."/>
            <person name="Korhonen P.K."/>
            <person name="Jex A.R."/>
            <person name="Hall R.S."/>
            <person name="Safavi-Hemami H."/>
            <person name="Kaewkong W."/>
            <person name="Bertrand D."/>
            <person name="Gao S."/>
            <person name="Seet Q."/>
            <person name="Wongkham S."/>
            <person name="Teh B.T."/>
            <person name="Wongkham C."/>
            <person name="Intapan P.M."/>
            <person name="Maleewong W."/>
            <person name="Yang X."/>
            <person name="Hu M."/>
            <person name="Wang Z."/>
            <person name="Hofmann A."/>
            <person name="Sternberg P.W."/>
            <person name="Tan P."/>
            <person name="Wang J."/>
            <person name="Gasser R.B."/>
        </authorList>
    </citation>
    <scope>NUCLEOTIDE SEQUENCE [LARGE SCALE GENOMIC DNA]</scope>
</reference>
<proteinExistence type="predicted"/>
<accession>A0A075A381</accession>
<dbReference type="KEGG" id="ovi:T265_12560"/>
<name>A0A075A381_OPIVI</name>
<dbReference type="EMBL" id="KL596622">
    <property type="protein sequence ID" value="KER33821.1"/>
    <property type="molecule type" value="Genomic_DNA"/>
</dbReference>
<dbReference type="CTD" id="20326728"/>
<evidence type="ECO:0000313" key="2">
    <source>
        <dbReference type="Proteomes" id="UP000054324"/>
    </source>
</evidence>